<evidence type="ECO:0000313" key="11">
    <source>
        <dbReference type="Proteomes" id="UP000307602"/>
    </source>
</evidence>
<feature type="domain" description="Secretion system C-terminal sorting" evidence="9">
    <location>
        <begin position="390"/>
        <end position="454"/>
    </location>
</feature>
<dbReference type="Pfam" id="PF01270">
    <property type="entry name" value="Glyco_hydro_8"/>
    <property type="match status" value="1"/>
</dbReference>
<comment type="catalytic activity">
    <reaction evidence="1">
        <text>Endohydrolysis of (1-&gt;4)-beta-D-glucosidic linkages in cellulose, lichenin and cereal beta-D-glucans.</text>
        <dbReference type="EC" id="3.2.1.4"/>
    </reaction>
</comment>
<gene>
    <name evidence="10" type="ORF">EM932_09500</name>
</gene>
<dbReference type="InterPro" id="IPR008928">
    <property type="entry name" value="6-hairpin_glycosidase_sf"/>
</dbReference>
<evidence type="ECO:0000256" key="1">
    <source>
        <dbReference type="ARBA" id="ARBA00000966"/>
    </source>
</evidence>
<evidence type="ECO:0000256" key="4">
    <source>
        <dbReference type="ARBA" id="ARBA00022729"/>
    </source>
</evidence>
<dbReference type="InterPro" id="IPR002037">
    <property type="entry name" value="Glyco_hydro_8"/>
</dbReference>
<keyword evidence="6" id="KW-0136">Cellulose degradation</keyword>
<dbReference type="InterPro" id="IPR026444">
    <property type="entry name" value="Secre_tail"/>
</dbReference>
<protein>
    <recommendedName>
        <fullName evidence="3">cellulase</fullName>
        <ecNumber evidence="3">3.2.1.4</ecNumber>
    </recommendedName>
</protein>
<dbReference type="GO" id="GO:0008810">
    <property type="term" value="F:cellulase activity"/>
    <property type="evidence" value="ECO:0007669"/>
    <property type="project" value="UniProtKB-EC"/>
</dbReference>
<dbReference type="PRINTS" id="PR00735">
    <property type="entry name" value="GLHYDRLASE8"/>
</dbReference>
<dbReference type="InterPro" id="IPR012341">
    <property type="entry name" value="6hp_glycosidase-like_sf"/>
</dbReference>
<proteinExistence type="inferred from homology"/>
<keyword evidence="8" id="KW-0624">Polysaccharide degradation</keyword>
<evidence type="ECO:0000256" key="7">
    <source>
        <dbReference type="ARBA" id="ARBA00023295"/>
    </source>
</evidence>
<keyword evidence="8" id="KW-0119">Carbohydrate metabolism</keyword>
<dbReference type="OrthoDB" id="9803461at2"/>
<evidence type="ECO:0000259" key="9">
    <source>
        <dbReference type="Pfam" id="PF18962"/>
    </source>
</evidence>
<evidence type="ECO:0000313" key="10">
    <source>
        <dbReference type="EMBL" id="TGV02767.1"/>
    </source>
</evidence>
<comment type="similarity">
    <text evidence="2">Belongs to the glycosyl hydrolase 8 (cellulase D) family.</text>
</comment>
<evidence type="ECO:0000256" key="6">
    <source>
        <dbReference type="ARBA" id="ARBA00023001"/>
    </source>
</evidence>
<evidence type="ECO:0000256" key="3">
    <source>
        <dbReference type="ARBA" id="ARBA00012601"/>
    </source>
</evidence>
<dbReference type="SUPFAM" id="SSF48208">
    <property type="entry name" value="Six-hairpin glycosidases"/>
    <property type="match status" value="1"/>
</dbReference>
<reference evidence="10 11" key="1">
    <citation type="submission" date="2019-04" db="EMBL/GenBank/DDBJ databases">
        <authorList>
            <person name="Liu A."/>
        </authorList>
    </citation>
    <scope>NUCLEOTIDE SEQUENCE [LARGE SCALE GENOMIC DNA]</scope>
    <source>
        <strain evidence="10 11">RZ03</strain>
    </source>
</reference>
<accession>A0A4S1DX98</accession>
<keyword evidence="7" id="KW-0326">Glycosidase</keyword>
<sequence length="457" mass="50945">MVYLLLLLINFSNAQISEVNFLNRDYDYGIQPSNIQANDLYDAYVAWRNAFAVPCSNGRYRIKFSTPTETVSEGVAYGMLLSVYANDKELFDGLWLYYQDFSNTNGVMNWKINGCSNVIGQNGATDAELDAAIALIVADKRWGNSGTINYQGDARTLISAIKNHEVEANTNVLKPGDAWGGSANTNPSYFATGYFRVFGEYTNDIMFWNAVADKCYDIINANLSKNNAIHNLVSDWCEADGDYSSIVPSAHDQGKSYYYDAARTPWRIAIDYVWYGNSKALDYSVLCNNFVNAIGGFDQIYPGYNQAGVAININYKDPVFTGSYAVAGMSSNTQSFVNSGYTELKDQSKSDYFSATLRAIYMFALSGNTYNPLEEPALGIIELDDMPFEIYPNPVSDHLFVSFRVPEQRTINLFSVNGIKLLGKTANTSEIELDISHLSSGIYFLNINKESFKIVKL</sequence>
<dbReference type="Gene3D" id="1.50.10.10">
    <property type="match status" value="1"/>
</dbReference>
<keyword evidence="4" id="KW-0732">Signal</keyword>
<dbReference type="GO" id="GO:0030245">
    <property type="term" value="P:cellulose catabolic process"/>
    <property type="evidence" value="ECO:0007669"/>
    <property type="project" value="UniProtKB-KW"/>
</dbReference>
<name>A0A4S1DX98_9FLAO</name>
<comment type="caution">
    <text evidence="10">The sequence shown here is derived from an EMBL/GenBank/DDBJ whole genome shotgun (WGS) entry which is preliminary data.</text>
</comment>
<dbReference type="Pfam" id="PF18962">
    <property type="entry name" value="Por_Secre_tail"/>
    <property type="match status" value="1"/>
</dbReference>
<dbReference type="AlphaFoldDB" id="A0A4S1DX98"/>
<dbReference type="EC" id="3.2.1.4" evidence="3"/>
<evidence type="ECO:0000256" key="2">
    <source>
        <dbReference type="ARBA" id="ARBA00009209"/>
    </source>
</evidence>
<organism evidence="10 11">
    <name type="scientific">Flavivirga rizhaonensis</name>
    <dbReference type="NCBI Taxonomy" id="2559571"/>
    <lineage>
        <taxon>Bacteria</taxon>
        <taxon>Pseudomonadati</taxon>
        <taxon>Bacteroidota</taxon>
        <taxon>Flavobacteriia</taxon>
        <taxon>Flavobacteriales</taxon>
        <taxon>Flavobacteriaceae</taxon>
        <taxon>Flavivirga</taxon>
    </lineage>
</organism>
<dbReference type="EMBL" id="SRSO01000011">
    <property type="protein sequence ID" value="TGV02767.1"/>
    <property type="molecule type" value="Genomic_DNA"/>
</dbReference>
<keyword evidence="5" id="KW-0378">Hydrolase</keyword>
<evidence type="ECO:0000256" key="8">
    <source>
        <dbReference type="ARBA" id="ARBA00023326"/>
    </source>
</evidence>
<evidence type="ECO:0000256" key="5">
    <source>
        <dbReference type="ARBA" id="ARBA00022801"/>
    </source>
</evidence>
<keyword evidence="11" id="KW-1185">Reference proteome</keyword>
<dbReference type="Proteomes" id="UP000307602">
    <property type="component" value="Unassembled WGS sequence"/>
</dbReference>
<dbReference type="NCBIfam" id="TIGR04183">
    <property type="entry name" value="Por_Secre_tail"/>
    <property type="match status" value="1"/>
</dbReference>